<dbReference type="RefSeq" id="WP_163645262.1">
    <property type="nucleotide sequence ID" value="NZ_AP022612.1"/>
</dbReference>
<protein>
    <submittedName>
        <fullName evidence="1">Uncharacterized protein</fullName>
    </submittedName>
</protein>
<name>A0A7I7XSN7_9MYCO</name>
<dbReference type="Proteomes" id="UP000466931">
    <property type="component" value="Chromosome"/>
</dbReference>
<keyword evidence="2" id="KW-1185">Reference proteome</keyword>
<gene>
    <name evidence="1" type="ORF">MCNF_06880</name>
</gene>
<organism evidence="1 2">
    <name type="scientific">Mycolicibacterium confluentis</name>
    <dbReference type="NCBI Taxonomy" id="28047"/>
    <lineage>
        <taxon>Bacteria</taxon>
        <taxon>Bacillati</taxon>
        <taxon>Actinomycetota</taxon>
        <taxon>Actinomycetes</taxon>
        <taxon>Mycobacteriales</taxon>
        <taxon>Mycobacteriaceae</taxon>
        <taxon>Mycolicibacterium</taxon>
    </lineage>
</organism>
<reference evidence="1" key="1">
    <citation type="journal article" date="2019" name="Emerg. Microbes Infect.">
        <title>Comprehensive subspecies identification of 175 nontuberculous mycobacteria species based on 7547 genomic profiles.</title>
        <authorList>
            <person name="Matsumoto Y."/>
            <person name="Kinjo T."/>
            <person name="Motooka D."/>
            <person name="Nabeya D."/>
            <person name="Jung N."/>
            <person name="Uechi K."/>
            <person name="Horii T."/>
            <person name="Iida T."/>
            <person name="Fujita J."/>
            <person name="Nakamura S."/>
        </authorList>
    </citation>
    <scope>NUCLEOTIDE SEQUENCE [LARGE SCALE GENOMIC DNA]</scope>
    <source>
        <strain evidence="1">JCM 13671</strain>
    </source>
</reference>
<dbReference type="Gene3D" id="3.40.50.150">
    <property type="entry name" value="Vaccinia Virus protein VP39"/>
    <property type="match status" value="1"/>
</dbReference>
<evidence type="ECO:0000313" key="1">
    <source>
        <dbReference type="EMBL" id="BBZ32083.1"/>
    </source>
</evidence>
<dbReference type="EMBL" id="AP022612">
    <property type="protein sequence ID" value="BBZ32083.1"/>
    <property type="molecule type" value="Genomic_DNA"/>
</dbReference>
<proteinExistence type="predicted"/>
<sequence>MVNTDGVHQALDIGGADGELMRANHALRGGVFDLPHVVPDAQGLLAGTGCRTAHPAR</sequence>
<evidence type="ECO:0000313" key="2">
    <source>
        <dbReference type="Proteomes" id="UP000466931"/>
    </source>
</evidence>
<accession>A0A7I7XSN7</accession>
<reference evidence="1" key="2">
    <citation type="submission" date="2020-02" db="EMBL/GenBank/DDBJ databases">
        <authorList>
            <person name="Matsumoto Y."/>
            <person name="Motooka D."/>
            <person name="Nakamura S."/>
        </authorList>
    </citation>
    <scope>NUCLEOTIDE SEQUENCE</scope>
    <source>
        <strain evidence="1">JCM 13671</strain>
    </source>
</reference>
<dbReference type="AlphaFoldDB" id="A0A7I7XSN7"/>
<dbReference type="InterPro" id="IPR029063">
    <property type="entry name" value="SAM-dependent_MTases_sf"/>
</dbReference>